<dbReference type="SMART" id="SM00176">
    <property type="entry name" value="RAN"/>
    <property type="match status" value="1"/>
</dbReference>
<evidence type="ECO:0000313" key="10">
    <source>
        <dbReference type="Proteomes" id="UP000594262"/>
    </source>
</evidence>
<dbReference type="Gene3D" id="3.40.50.300">
    <property type="entry name" value="P-loop containing nucleotide triphosphate hydrolases"/>
    <property type="match status" value="1"/>
</dbReference>
<evidence type="ECO:0000256" key="6">
    <source>
        <dbReference type="ARBA" id="ARBA00053444"/>
    </source>
</evidence>
<dbReference type="FunFam" id="3.40.50.300:FF:001018">
    <property type="entry name" value="Rab family GTPase"/>
    <property type="match status" value="1"/>
</dbReference>
<evidence type="ECO:0000256" key="5">
    <source>
        <dbReference type="ARBA" id="ARBA00023289"/>
    </source>
</evidence>
<keyword evidence="4" id="KW-0449">Lipoprotein</keyword>
<keyword evidence="2" id="KW-0547">Nucleotide-binding</keyword>
<dbReference type="InterPro" id="IPR050305">
    <property type="entry name" value="Small_GTPase_Rab"/>
</dbReference>
<keyword evidence="10" id="KW-1185">Reference proteome</keyword>
<sequence length="246" mass="27826">MTSSRSNLDADSLRSINSQTPLMRGGIHIPLMNNSLEFPEYDFLFKILIIGDSGTGKSSLLIRFCDDFFSDKFISTIGVDFKIKTIALDEKLVKLQIWDSAGQERFRTLTTTYYRGAHAIIIVYDVTDRSTFVNIGTWLAEINKNATENVIIALVGNKCDIQERQVEYEAARAFADRLGVLFLETSAKEDINIQRLFNELAHELKKRLGDPLESKHNSSDFSRTVNFTGSECGEKDGYLAQCCRIR</sequence>
<comment type="similarity">
    <text evidence="1">Belongs to the small GTPase superfamily. Rab family.</text>
</comment>
<evidence type="ECO:0000256" key="8">
    <source>
        <dbReference type="ARBA" id="ARBA00081865"/>
    </source>
</evidence>
<name>A0A7M5XBK6_9CNID</name>
<keyword evidence="5" id="KW-0636">Prenylation</keyword>
<evidence type="ECO:0000256" key="2">
    <source>
        <dbReference type="ARBA" id="ARBA00022741"/>
    </source>
</evidence>
<dbReference type="Pfam" id="PF00071">
    <property type="entry name" value="Ras"/>
    <property type="match status" value="1"/>
</dbReference>
<proteinExistence type="inferred from homology"/>
<dbReference type="InterPro" id="IPR027417">
    <property type="entry name" value="P-loop_NTPase"/>
</dbReference>
<dbReference type="PROSITE" id="PS51421">
    <property type="entry name" value="RAS"/>
    <property type="match status" value="1"/>
</dbReference>
<reference evidence="9" key="1">
    <citation type="submission" date="2021-01" db="UniProtKB">
        <authorList>
            <consortium name="EnsemblMetazoa"/>
        </authorList>
    </citation>
    <scope>IDENTIFICATION</scope>
</reference>
<dbReference type="Proteomes" id="UP000594262">
    <property type="component" value="Unplaced"/>
</dbReference>
<dbReference type="SUPFAM" id="SSF52540">
    <property type="entry name" value="P-loop containing nucleoside triphosphate hydrolases"/>
    <property type="match status" value="1"/>
</dbReference>
<dbReference type="GO" id="GO:0003924">
    <property type="term" value="F:GTPase activity"/>
    <property type="evidence" value="ECO:0007669"/>
    <property type="project" value="InterPro"/>
</dbReference>
<evidence type="ECO:0000313" key="9">
    <source>
        <dbReference type="EnsemblMetazoa" id="CLYHEMP020245.1"/>
    </source>
</evidence>
<dbReference type="InterPro" id="IPR001806">
    <property type="entry name" value="Small_GTPase"/>
</dbReference>
<dbReference type="SMART" id="SM00173">
    <property type="entry name" value="RAS"/>
    <property type="match status" value="1"/>
</dbReference>
<dbReference type="GeneID" id="136824857"/>
<evidence type="ECO:0000256" key="4">
    <source>
        <dbReference type="ARBA" id="ARBA00023288"/>
    </source>
</evidence>
<dbReference type="SMART" id="SM00174">
    <property type="entry name" value="RHO"/>
    <property type="match status" value="1"/>
</dbReference>
<comment type="function">
    <text evidence="6">Protein transport. Probably involved in vesicular traffic from ER to Golgi.</text>
</comment>
<organism evidence="9 10">
    <name type="scientific">Clytia hemisphaerica</name>
    <dbReference type="NCBI Taxonomy" id="252671"/>
    <lineage>
        <taxon>Eukaryota</taxon>
        <taxon>Metazoa</taxon>
        <taxon>Cnidaria</taxon>
        <taxon>Hydrozoa</taxon>
        <taxon>Hydroidolina</taxon>
        <taxon>Leptothecata</taxon>
        <taxon>Obeliida</taxon>
        <taxon>Clytiidae</taxon>
        <taxon>Clytia</taxon>
    </lineage>
</organism>
<dbReference type="PRINTS" id="PR00449">
    <property type="entry name" value="RASTRNSFRMNG"/>
</dbReference>
<accession>A0A7M5XBK6</accession>
<evidence type="ECO:0000256" key="1">
    <source>
        <dbReference type="ARBA" id="ARBA00006270"/>
    </source>
</evidence>
<dbReference type="RefSeq" id="XP_066936936.1">
    <property type="nucleotide sequence ID" value="XM_067080835.1"/>
</dbReference>
<protein>
    <recommendedName>
        <fullName evidence="7">Ras-related protein Rab-1</fullName>
    </recommendedName>
    <alternativeName>
        <fullName evidence="8">Small GTP-binding protein rab1</fullName>
    </alternativeName>
</protein>
<dbReference type="NCBIfam" id="TIGR00231">
    <property type="entry name" value="small_GTP"/>
    <property type="match status" value="1"/>
</dbReference>
<evidence type="ECO:0000256" key="7">
    <source>
        <dbReference type="ARBA" id="ARBA00067099"/>
    </source>
</evidence>
<dbReference type="SMART" id="SM00175">
    <property type="entry name" value="RAB"/>
    <property type="match status" value="1"/>
</dbReference>
<dbReference type="InterPro" id="IPR005225">
    <property type="entry name" value="Small_GTP-bd"/>
</dbReference>
<dbReference type="AlphaFoldDB" id="A0A7M5XBK6"/>
<dbReference type="PROSITE" id="PS51419">
    <property type="entry name" value="RAB"/>
    <property type="match status" value="1"/>
</dbReference>
<keyword evidence="3" id="KW-0342">GTP-binding</keyword>
<dbReference type="PROSITE" id="PS00675">
    <property type="entry name" value="SIGMA54_INTERACT_1"/>
    <property type="match status" value="1"/>
</dbReference>
<evidence type="ECO:0000256" key="3">
    <source>
        <dbReference type="ARBA" id="ARBA00023134"/>
    </source>
</evidence>
<dbReference type="PANTHER" id="PTHR47980">
    <property type="entry name" value="LD44762P"/>
    <property type="match status" value="1"/>
</dbReference>
<dbReference type="GO" id="GO:0005525">
    <property type="term" value="F:GTP binding"/>
    <property type="evidence" value="ECO:0007669"/>
    <property type="project" value="UniProtKB-KW"/>
</dbReference>
<dbReference type="EnsemblMetazoa" id="CLYHEMT020245.1">
    <property type="protein sequence ID" value="CLYHEMP020245.1"/>
    <property type="gene ID" value="CLYHEMG020245"/>
</dbReference>
<dbReference type="OrthoDB" id="9989112at2759"/>
<dbReference type="InterPro" id="IPR025662">
    <property type="entry name" value="Sigma_54_int_dom_ATP-bd_1"/>
</dbReference>